<gene>
    <name evidence="1" type="ORF">OSTQU699_LOCUS752</name>
</gene>
<sequence length="125" mass="13328">MVGVPWGREGAALQYLLFVEEWRGGMRDGGCGHFVGSRIFDLIESALGVSRGVVLPGFAARPTGGTRVKFVGWYMSPLWAVDMSAGAAGDGSHAIFAGASSWPLGRTRSVSLCNRIHAHSWHANV</sequence>
<comment type="caution">
    <text evidence="1">The sequence shown here is derived from an EMBL/GenBank/DDBJ whole genome shotgun (WGS) entry which is preliminary data.</text>
</comment>
<proteinExistence type="predicted"/>
<keyword evidence="2" id="KW-1185">Reference proteome</keyword>
<name>A0A8S1IP31_9CHLO</name>
<dbReference type="Proteomes" id="UP000708148">
    <property type="component" value="Unassembled WGS sequence"/>
</dbReference>
<accession>A0A8S1IP31</accession>
<organism evidence="1 2">
    <name type="scientific">Ostreobium quekettii</name>
    <dbReference type="NCBI Taxonomy" id="121088"/>
    <lineage>
        <taxon>Eukaryota</taxon>
        <taxon>Viridiplantae</taxon>
        <taxon>Chlorophyta</taxon>
        <taxon>core chlorophytes</taxon>
        <taxon>Ulvophyceae</taxon>
        <taxon>TCBD clade</taxon>
        <taxon>Bryopsidales</taxon>
        <taxon>Ostreobineae</taxon>
        <taxon>Ostreobiaceae</taxon>
        <taxon>Ostreobium</taxon>
    </lineage>
</organism>
<evidence type="ECO:0000313" key="1">
    <source>
        <dbReference type="EMBL" id="CAD7695391.1"/>
    </source>
</evidence>
<dbReference type="AlphaFoldDB" id="A0A8S1IP31"/>
<dbReference type="EMBL" id="CAJHUC010000338">
    <property type="protein sequence ID" value="CAD7695391.1"/>
    <property type="molecule type" value="Genomic_DNA"/>
</dbReference>
<reference evidence="1" key="1">
    <citation type="submission" date="2020-12" db="EMBL/GenBank/DDBJ databases">
        <authorList>
            <person name="Iha C."/>
        </authorList>
    </citation>
    <scope>NUCLEOTIDE SEQUENCE</scope>
</reference>
<evidence type="ECO:0000313" key="2">
    <source>
        <dbReference type="Proteomes" id="UP000708148"/>
    </source>
</evidence>
<protein>
    <submittedName>
        <fullName evidence="1">Uncharacterized protein</fullName>
    </submittedName>
</protein>